<accession>A0ACB8V8F6</accession>
<keyword evidence="2" id="KW-1185">Reference proteome</keyword>
<name>A0ACB8V8F6_9TELE</name>
<comment type="caution">
    <text evidence="1">The sequence shown here is derived from an EMBL/GenBank/DDBJ whole genome shotgun (WGS) entry which is preliminary data.</text>
</comment>
<dbReference type="EMBL" id="CM041554">
    <property type="protein sequence ID" value="KAI3351902.1"/>
    <property type="molecule type" value="Genomic_DNA"/>
</dbReference>
<proteinExistence type="predicted"/>
<protein>
    <submittedName>
        <fullName evidence="1">Uncharacterized protein</fullName>
    </submittedName>
</protein>
<evidence type="ECO:0000313" key="2">
    <source>
        <dbReference type="Proteomes" id="UP000831701"/>
    </source>
</evidence>
<reference evidence="1" key="1">
    <citation type="submission" date="2022-04" db="EMBL/GenBank/DDBJ databases">
        <title>Jade perch genome.</title>
        <authorList>
            <person name="Chao B."/>
        </authorList>
    </citation>
    <scope>NUCLEOTIDE SEQUENCE</scope>
    <source>
        <strain evidence="1">CB-2022</strain>
    </source>
</reference>
<dbReference type="Proteomes" id="UP000831701">
    <property type="component" value="Chromosome 24"/>
</dbReference>
<sequence length="1055" mass="117865">MEPESMFKKVERKTSKGRNGSGLAARMQSLLPSVSLLMKKNPRYSYLRQLQLGLTLRLMMLNEIDIAPVIHFNHDIFFTPRLPDTMTNINTANINFKWDPKSLEIRTLAVERLLEPLVTQVTTLVNSSNKGPSNKKKGRSKKAHVLAASVETATQNFLEKGEKIAKESQFLKDELTAAVEDVRKQGESMRQASGEFAEDPCSSVKRGNMVRAARALLSAVTHLLVLADMSDVYKLLLQLKLVEENLVKVRNAGTEQDLGIQYKALKPEVDKLNLMAAKRQQELKDVHHKDQMAAARGVLQRNIPMLYTASRACLQHPDVAAYKANRDLIYKQLQHAVSGISNAAQATAPEDSALCQPAGGGELAYALNNFDKQIIVDPLAFSEERFRPSLEERLESIISGAALMADSSCTRDDRRERIVAECNSVRQALQDLLSEYMGNVTHSFPDSRCLFALGIYSLIKKEQAGRKDRSDALNTAIDRMTKKTRDLRRQLRKAVMDHVSDSFLETNVPLLVLIEAAKNGNEKEVKEYAQVFREHANKLIEVANLACSISNNEEGVKLVRMAASQLESLCPQVINAALALAAKPNSKVAQDNMDLFKEQWEKQVRVLTDAVDDITSIDDFLCVSENHILEDVNKCVIALQEKDVDGLDRTAGAIRGRAARVVHVVTSEMDNYEPGVYTEKVLEATKLLTDTVMPRFTEQVESAVEALSANPTQPVDENEFIDASRLVYDGIRDIRKAVLMIRMLFVVTPEELDDSDFETEDFDVRSRTSVQTEDDQLIAGQSARDFAFQNFNYPCCQCFKYYVLVWNSELVVFMLNVQAIMAQLPQEQKAKIAEQVASFQEEKSKLDAEVSKWDDSGNDIIVLAKQMCMIMMEMTDFTRGKGPLKNTSDVISAAKKIAEAGSRMDKLGRTIADNCPDSSCKQDLLAYLQRIALYCHQLNICSKVKAEVQNLGGELVVSGLDSAMSLIQAAKNLMNTVVSTVKASYVASTKYQKNKGMEALNMPAISWKMKAPEKKPLVKREKQDDGQTNRVKRSSHKKHVNPVQALSEFKAMDSI</sequence>
<gene>
    <name evidence="1" type="ORF">L3Q82_020735</name>
</gene>
<organism evidence="1 2">
    <name type="scientific">Scortum barcoo</name>
    <name type="common">barcoo grunter</name>
    <dbReference type="NCBI Taxonomy" id="214431"/>
    <lineage>
        <taxon>Eukaryota</taxon>
        <taxon>Metazoa</taxon>
        <taxon>Chordata</taxon>
        <taxon>Craniata</taxon>
        <taxon>Vertebrata</taxon>
        <taxon>Euteleostomi</taxon>
        <taxon>Actinopterygii</taxon>
        <taxon>Neopterygii</taxon>
        <taxon>Teleostei</taxon>
        <taxon>Neoteleostei</taxon>
        <taxon>Acanthomorphata</taxon>
        <taxon>Eupercaria</taxon>
        <taxon>Centrarchiformes</taxon>
        <taxon>Terapontoidei</taxon>
        <taxon>Terapontidae</taxon>
        <taxon>Scortum</taxon>
    </lineage>
</organism>
<evidence type="ECO:0000313" key="1">
    <source>
        <dbReference type="EMBL" id="KAI3351902.1"/>
    </source>
</evidence>